<proteinExistence type="inferred from homology"/>
<dbReference type="AlphaFoldDB" id="A0A3M7SF38"/>
<dbReference type="PRINTS" id="PR01405">
    <property type="entry name" value="TETRPHPHTASE"/>
</dbReference>
<dbReference type="PANTHER" id="PTHR21340">
    <property type="entry name" value="DIADENOSINE 5,5-P1,P4-TETRAPHOSPHATE PYROPHOSPHOHYDROLASE MUTT"/>
    <property type="match status" value="1"/>
</dbReference>
<dbReference type="Gene3D" id="3.90.79.10">
    <property type="entry name" value="Nucleoside Triphosphate Pyrophosphohydrolase"/>
    <property type="match status" value="1"/>
</dbReference>
<evidence type="ECO:0000313" key="8">
    <source>
        <dbReference type="Proteomes" id="UP000276133"/>
    </source>
</evidence>
<organism evidence="7 8">
    <name type="scientific">Brachionus plicatilis</name>
    <name type="common">Marine rotifer</name>
    <name type="synonym">Brachionus muelleri</name>
    <dbReference type="NCBI Taxonomy" id="10195"/>
    <lineage>
        <taxon>Eukaryota</taxon>
        <taxon>Metazoa</taxon>
        <taxon>Spiralia</taxon>
        <taxon>Gnathifera</taxon>
        <taxon>Rotifera</taxon>
        <taxon>Eurotatoria</taxon>
        <taxon>Monogononta</taxon>
        <taxon>Pseudotrocha</taxon>
        <taxon>Ploima</taxon>
        <taxon>Brachionidae</taxon>
        <taxon>Brachionus</taxon>
    </lineage>
</organism>
<dbReference type="InterPro" id="IPR015797">
    <property type="entry name" value="NUDIX_hydrolase-like_dom_sf"/>
</dbReference>
<dbReference type="SUPFAM" id="SSF55811">
    <property type="entry name" value="Nudix"/>
    <property type="match status" value="1"/>
</dbReference>
<dbReference type="GO" id="GO:0006167">
    <property type="term" value="P:AMP biosynthetic process"/>
    <property type="evidence" value="ECO:0007669"/>
    <property type="project" value="TreeGrafter"/>
</dbReference>
<gene>
    <name evidence="7" type="ORF">BpHYR1_042163</name>
</gene>
<name>A0A3M7SF38_BRAPC</name>
<dbReference type="InterPro" id="IPR000086">
    <property type="entry name" value="NUDIX_hydrolase_dom"/>
</dbReference>
<dbReference type="STRING" id="10195.A0A3M7SF38"/>
<evidence type="ECO:0000256" key="2">
    <source>
        <dbReference type="ARBA" id="ARBA00018911"/>
    </source>
</evidence>
<keyword evidence="3" id="KW-0547">Nucleotide-binding</keyword>
<reference evidence="7 8" key="1">
    <citation type="journal article" date="2018" name="Sci. Rep.">
        <title>Genomic signatures of local adaptation to the degree of environmental predictability in rotifers.</title>
        <authorList>
            <person name="Franch-Gras L."/>
            <person name="Hahn C."/>
            <person name="Garcia-Roger E.M."/>
            <person name="Carmona M.J."/>
            <person name="Serra M."/>
            <person name="Gomez A."/>
        </authorList>
    </citation>
    <scope>NUCLEOTIDE SEQUENCE [LARGE SCALE GENOMIC DNA]</scope>
    <source>
        <strain evidence="7">HYR1</strain>
    </source>
</reference>
<dbReference type="GO" id="GO:0004081">
    <property type="term" value="F:bis(5'-nucleosyl)-tetraphosphatase (asymmetrical) activity"/>
    <property type="evidence" value="ECO:0007669"/>
    <property type="project" value="TreeGrafter"/>
</dbReference>
<comment type="similarity">
    <text evidence="1">Belongs to the Nudix hydrolase family.</text>
</comment>
<keyword evidence="8" id="KW-1185">Reference proteome</keyword>
<evidence type="ECO:0000313" key="7">
    <source>
        <dbReference type="EMBL" id="RNA34382.1"/>
    </source>
</evidence>
<dbReference type="Proteomes" id="UP000276133">
    <property type="component" value="Unassembled WGS sequence"/>
</dbReference>
<dbReference type="PROSITE" id="PS51462">
    <property type="entry name" value="NUDIX"/>
    <property type="match status" value="1"/>
</dbReference>
<evidence type="ECO:0000256" key="1">
    <source>
        <dbReference type="ARBA" id="ARBA00005582"/>
    </source>
</evidence>
<dbReference type="GO" id="GO:0006754">
    <property type="term" value="P:ATP biosynthetic process"/>
    <property type="evidence" value="ECO:0007669"/>
    <property type="project" value="TreeGrafter"/>
</dbReference>
<comment type="caution">
    <text evidence="7">The sequence shown here is derived from an EMBL/GenBank/DDBJ whole genome shotgun (WGS) entry which is preliminary data.</text>
</comment>
<dbReference type="InterPro" id="IPR051325">
    <property type="entry name" value="Nudix_hydrolase_domain"/>
</dbReference>
<evidence type="ECO:0000256" key="4">
    <source>
        <dbReference type="ARBA" id="ARBA00022801"/>
    </source>
</evidence>
<dbReference type="InterPro" id="IPR020084">
    <property type="entry name" value="NUDIX_hydrolase_CS"/>
</dbReference>
<accession>A0A3M7SF38</accession>
<feature type="domain" description="Nudix hydrolase" evidence="6">
    <location>
        <begin position="2"/>
        <end position="137"/>
    </location>
</feature>
<dbReference type="GO" id="GO:0000166">
    <property type="term" value="F:nucleotide binding"/>
    <property type="evidence" value="ECO:0007669"/>
    <property type="project" value="UniProtKB-KW"/>
</dbReference>
<keyword evidence="4 7" id="KW-0378">Hydrolase</keyword>
<dbReference type="OrthoDB" id="276276at2759"/>
<dbReference type="Pfam" id="PF00293">
    <property type="entry name" value="NUDIX"/>
    <property type="match status" value="1"/>
</dbReference>
<evidence type="ECO:0000256" key="5">
    <source>
        <dbReference type="ARBA" id="ARBA00032644"/>
    </source>
</evidence>
<evidence type="ECO:0000259" key="6">
    <source>
        <dbReference type="PROSITE" id="PS51462"/>
    </source>
</evidence>
<dbReference type="CDD" id="cd03428">
    <property type="entry name" value="NUDIX_Ap4A_Nudt2"/>
    <property type="match status" value="1"/>
</dbReference>
<dbReference type="PANTHER" id="PTHR21340:SF0">
    <property type="entry name" value="BIS(5'-NUCLEOSYL)-TETRAPHOSPHATASE [ASYMMETRICAL]"/>
    <property type="match status" value="1"/>
</dbReference>
<protein>
    <recommendedName>
        <fullName evidence="2">Bis(5'-nucleosyl)-tetraphosphatase [asymmetrical]</fullName>
    </recommendedName>
    <alternativeName>
        <fullName evidence="5">Diadenosine 5',5'''-P1,P4-tetraphosphate asymmetrical hydrolase</fullName>
    </alternativeName>
</protein>
<dbReference type="EMBL" id="REGN01001486">
    <property type="protein sequence ID" value="RNA34382.1"/>
    <property type="molecule type" value="Genomic_DNA"/>
</dbReference>
<dbReference type="PROSITE" id="PS00893">
    <property type="entry name" value="NUDIX_BOX"/>
    <property type="match status" value="1"/>
</dbReference>
<sequence>MSNRLASGIILFRKVLGSIEYLLLQTSYGINHWTPPKGHLDDGEDFLTAAIRETREEAGLEFNEDYALLSNECTVESNYVIDDKIPKRVVYWIAEMKNADREIKLSDEHIKYGWFRLNDACDIVQYEEMKKVLIKADAFIINRIKH</sequence>
<dbReference type="InterPro" id="IPR003565">
    <property type="entry name" value="Tetra_PHTase"/>
</dbReference>
<evidence type="ECO:0000256" key="3">
    <source>
        <dbReference type="ARBA" id="ARBA00022741"/>
    </source>
</evidence>